<protein>
    <submittedName>
        <fullName evidence="2">Uncharacterized protein</fullName>
    </submittedName>
</protein>
<evidence type="ECO:0000313" key="3">
    <source>
        <dbReference type="Proteomes" id="UP000806528"/>
    </source>
</evidence>
<dbReference type="Proteomes" id="UP000806528">
    <property type="component" value="Unassembled WGS sequence"/>
</dbReference>
<gene>
    <name evidence="2" type="ORF">IDM40_23735</name>
</gene>
<organism evidence="2 3">
    <name type="scientific">Nocardiopsis coralli</name>
    <dbReference type="NCBI Taxonomy" id="2772213"/>
    <lineage>
        <taxon>Bacteria</taxon>
        <taxon>Bacillati</taxon>
        <taxon>Actinomycetota</taxon>
        <taxon>Actinomycetes</taxon>
        <taxon>Streptosporangiales</taxon>
        <taxon>Nocardiopsidaceae</taxon>
        <taxon>Nocardiopsis</taxon>
    </lineage>
</organism>
<name>A0ABR9PCX5_9ACTN</name>
<accession>A0ABR9PCX5</accession>
<feature type="compositionally biased region" description="Acidic residues" evidence="1">
    <location>
        <begin position="170"/>
        <end position="214"/>
    </location>
</feature>
<proteinExistence type="predicted"/>
<feature type="region of interest" description="Disordered" evidence="1">
    <location>
        <begin position="83"/>
        <end position="231"/>
    </location>
</feature>
<comment type="caution">
    <text evidence="2">The sequence shown here is derived from an EMBL/GenBank/DDBJ whole genome shotgun (WGS) entry which is preliminary data.</text>
</comment>
<evidence type="ECO:0000256" key="1">
    <source>
        <dbReference type="SAM" id="MobiDB-lite"/>
    </source>
</evidence>
<reference evidence="2 3" key="1">
    <citation type="submission" date="2020-09" db="EMBL/GenBank/DDBJ databases">
        <title>Diversity and distribution of actinomycetes associated with coral in the coast of Hainan.</title>
        <authorList>
            <person name="Li F."/>
        </authorList>
    </citation>
    <scope>NUCLEOTIDE SEQUENCE [LARGE SCALE GENOMIC DNA]</scope>
    <source>
        <strain evidence="2 3">HNM0947</strain>
    </source>
</reference>
<dbReference type="RefSeq" id="WP_193124276.1">
    <property type="nucleotide sequence ID" value="NZ_JADBGI010000027.1"/>
</dbReference>
<sequence length="231" mass="24409">MTSPHDNHDEFEAQLRQLLKTEADSVQPSAEGLNLIRERTEKGGAGSWLGLPWLRPAAAVAGAVLIASSVIMSSPQVRDQVLEFVPAGADREESAPVESDGTDDNGQVAAPDTSTDSDDGTTQPESEAPDEPEPEPNPQESPTASDDEDVETASSCPPEDRESPGTKPAEEDEEGPGTRETDEDCEPSDEPSEPDESDEPDPGDEDGEDEDDNDQGSGPEIPENENSGSVS</sequence>
<evidence type="ECO:0000313" key="2">
    <source>
        <dbReference type="EMBL" id="MBE3001683.1"/>
    </source>
</evidence>
<keyword evidence="3" id="KW-1185">Reference proteome</keyword>
<dbReference type="EMBL" id="JADBGI010000027">
    <property type="protein sequence ID" value="MBE3001683.1"/>
    <property type="molecule type" value="Genomic_DNA"/>
</dbReference>